<evidence type="ECO:0000313" key="6">
    <source>
        <dbReference type="EMBL" id="SVA85007.1"/>
    </source>
</evidence>
<reference evidence="6" key="1">
    <citation type="submission" date="2018-05" db="EMBL/GenBank/DDBJ databases">
        <authorList>
            <person name="Lanie J.A."/>
            <person name="Ng W.-L."/>
            <person name="Kazmierczak K.M."/>
            <person name="Andrzejewski T.M."/>
            <person name="Davidsen T.M."/>
            <person name="Wayne K.J."/>
            <person name="Tettelin H."/>
            <person name="Glass J.I."/>
            <person name="Rusch D."/>
            <person name="Podicherti R."/>
            <person name="Tsui H.-C.T."/>
            <person name="Winkler M.E."/>
        </authorList>
    </citation>
    <scope>NUCLEOTIDE SEQUENCE</scope>
</reference>
<dbReference type="EMBL" id="UINC01020189">
    <property type="protein sequence ID" value="SVA85007.1"/>
    <property type="molecule type" value="Genomic_DNA"/>
</dbReference>
<dbReference type="NCBIfam" id="NF001109">
    <property type="entry name" value="PRK00136.1"/>
    <property type="match status" value="1"/>
</dbReference>
<evidence type="ECO:0000256" key="1">
    <source>
        <dbReference type="ARBA" id="ARBA00006471"/>
    </source>
</evidence>
<evidence type="ECO:0000256" key="4">
    <source>
        <dbReference type="ARBA" id="ARBA00022980"/>
    </source>
</evidence>
<dbReference type="Pfam" id="PF00410">
    <property type="entry name" value="Ribosomal_S8"/>
    <property type="match status" value="1"/>
</dbReference>
<protein>
    <recommendedName>
        <fullName evidence="7">30S ribosomal protein S8</fullName>
    </recommendedName>
</protein>
<evidence type="ECO:0000256" key="5">
    <source>
        <dbReference type="ARBA" id="ARBA00023274"/>
    </source>
</evidence>
<dbReference type="Gene3D" id="3.30.1370.30">
    <property type="match status" value="1"/>
</dbReference>
<keyword evidence="4" id="KW-0689">Ribosomal protein</keyword>
<name>A0A381Z8B9_9ZZZZ</name>
<evidence type="ECO:0008006" key="7">
    <source>
        <dbReference type="Google" id="ProtNLM"/>
    </source>
</evidence>
<dbReference type="GO" id="GO:0005840">
    <property type="term" value="C:ribosome"/>
    <property type="evidence" value="ECO:0007669"/>
    <property type="project" value="UniProtKB-KW"/>
</dbReference>
<dbReference type="HAMAP" id="MF_01302_B">
    <property type="entry name" value="Ribosomal_uS8_B"/>
    <property type="match status" value="1"/>
</dbReference>
<dbReference type="AlphaFoldDB" id="A0A381Z8B9"/>
<dbReference type="FunFam" id="3.30.1490.10:FF:000001">
    <property type="entry name" value="30S ribosomal protein S8"/>
    <property type="match status" value="1"/>
</dbReference>
<dbReference type="InterPro" id="IPR035987">
    <property type="entry name" value="Ribosomal_uS8_sf"/>
</dbReference>
<gene>
    <name evidence="6" type="ORF">METZ01_LOCUS137861</name>
</gene>
<dbReference type="GO" id="GO:0006412">
    <property type="term" value="P:translation"/>
    <property type="evidence" value="ECO:0007669"/>
    <property type="project" value="InterPro"/>
</dbReference>
<keyword evidence="5" id="KW-0687">Ribonucleoprotein</keyword>
<dbReference type="PANTHER" id="PTHR11758">
    <property type="entry name" value="40S RIBOSOMAL PROTEIN S15A"/>
    <property type="match status" value="1"/>
</dbReference>
<dbReference type="GO" id="GO:1990904">
    <property type="term" value="C:ribonucleoprotein complex"/>
    <property type="evidence" value="ECO:0007669"/>
    <property type="project" value="UniProtKB-KW"/>
</dbReference>
<organism evidence="6">
    <name type="scientific">marine metagenome</name>
    <dbReference type="NCBI Taxonomy" id="408172"/>
    <lineage>
        <taxon>unclassified sequences</taxon>
        <taxon>metagenomes</taxon>
        <taxon>ecological metagenomes</taxon>
    </lineage>
</organism>
<keyword evidence="2" id="KW-0699">rRNA-binding</keyword>
<comment type="similarity">
    <text evidence="1">Belongs to the universal ribosomal protein uS8 family.</text>
</comment>
<dbReference type="GO" id="GO:0019843">
    <property type="term" value="F:rRNA binding"/>
    <property type="evidence" value="ECO:0007669"/>
    <property type="project" value="UniProtKB-KW"/>
</dbReference>
<dbReference type="SUPFAM" id="SSF56047">
    <property type="entry name" value="Ribosomal protein S8"/>
    <property type="match status" value="1"/>
</dbReference>
<sequence>MAISDPIADMLTRIRNAIMVGHESVRVPASKMKIDIASILEREGFVTTFEVEDEGTKDATVKIELHYWKKDEPAITGIKRISKPGLRVYVGKGEVPHVYGGRGVAVMSTNQGLMSGIQARKKGVGGEVLFYVW</sequence>
<evidence type="ECO:0000256" key="2">
    <source>
        <dbReference type="ARBA" id="ARBA00022730"/>
    </source>
</evidence>
<dbReference type="GO" id="GO:0005737">
    <property type="term" value="C:cytoplasm"/>
    <property type="evidence" value="ECO:0007669"/>
    <property type="project" value="UniProtKB-ARBA"/>
</dbReference>
<evidence type="ECO:0000256" key="3">
    <source>
        <dbReference type="ARBA" id="ARBA00022884"/>
    </source>
</evidence>
<dbReference type="Gene3D" id="3.30.1490.10">
    <property type="match status" value="1"/>
</dbReference>
<keyword evidence="3" id="KW-0694">RNA-binding</keyword>
<dbReference type="GO" id="GO:0003735">
    <property type="term" value="F:structural constituent of ribosome"/>
    <property type="evidence" value="ECO:0007669"/>
    <property type="project" value="InterPro"/>
</dbReference>
<accession>A0A381Z8B9</accession>
<proteinExistence type="inferred from homology"/>
<dbReference type="FunFam" id="3.30.1370.30:FF:000002">
    <property type="entry name" value="30S ribosomal protein S8"/>
    <property type="match status" value="1"/>
</dbReference>
<dbReference type="InterPro" id="IPR000630">
    <property type="entry name" value="Ribosomal_uS8"/>
</dbReference>